<evidence type="ECO:0000259" key="3">
    <source>
        <dbReference type="Pfam" id="PF26078"/>
    </source>
</evidence>
<dbReference type="PANTHER" id="PTHR37829:SF3">
    <property type="entry name" value="PROTEIN JAYE-RELATED"/>
    <property type="match status" value="1"/>
</dbReference>
<dbReference type="Pfam" id="PF04865">
    <property type="entry name" value="Baseplate_J"/>
    <property type="match status" value="1"/>
</dbReference>
<evidence type="ECO:0000259" key="2">
    <source>
        <dbReference type="Pfam" id="PF04865"/>
    </source>
</evidence>
<protein>
    <submittedName>
        <fullName evidence="5">Tail protein</fullName>
    </submittedName>
</protein>
<dbReference type="InterPro" id="IPR058530">
    <property type="entry name" value="Baseplate_J-like_C"/>
</dbReference>
<dbReference type="PANTHER" id="PTHR37829">
    <property type="entry name" value="PHAGE-LIKE ELEMENT PBSX PROTEIN XKDT"/>
    <property type="match status" value="1"/>
</dbReference>
<feature type="domain" description="Baseplate protein J-like barrel" evidence="2">
    <location>
        <begin position="90"/>
        <end position="173"/>
    </location>
</feature>
<dbReference type="InterPro" id="IPR006949">
    <property type="entry name" value="Barrel_Baseplate_J-like"/>
</dbReference>
<name>A0A0L0GQS0_9ENTR</name>
<dbReference type="RefSeq" id="WP_049857629.1">
    <property type="nucleotide sequence ID" value="NZ_JNGI01000133.1"/>
</dbReference>
<feature type="domain" description="Baseplate J-like C-terminal" evidence="4">
    <location>
        <begin position="271"/>
        <end position="353"/>
    </location>
</feature>
<dbReference type="InterPro" id="IPR052399">
    <property type="entry name" value="Phage_Baseplate_Assmbl_Protein"/>
</dbReference>
<sequence length="360" mass="37494">MPLIIPSQEQLLDQYLEVLKNQQPDADTADDSDHVIRGNATSDMVGGLYQYMAWVLRQMFPDTADDDYLLIHAAQRGLYPKQPTPAGGSATLSGTPGLAFSAGLTFRVMGNDTLYQTTDDGALDGDGKATVGARATSSGTAGNIADASSVSAVLTSPPSGMDSAVQLVSMSGGTDKETPAALLDRLLDVMRQPPAGGNAHDYKVWAMSVDGVGGAWVDPLRRGLGTVDVLITGTDGPPSPDTVSAVQAYIDSVRPVTAKDCHVLAPADRSVDLSIAVDFSSDTTLDAVTADVKTAVSLYFNALLPGQIAVRSQLGALISEVPGVADYDILIPAANVIPEVDATTVEWLRAGDTNVSKMAT</sequence>
<dbReference type="OrthoDB" id="7565172at2"/>
<comment type="caution">
    <text evidence="5">The sequence shown here is derived from an EMBL/GenBank/DDBJ whole genome shotgun (WGS) entry which is preliminary data.</text>
</comment>
<evidence type="ECO:0000313" key="6">
    <source>
        <dbReference type="Proteomes" id="UP000037393"/>
    </source>
</evidence>
<proteinExistence type="inferred from homology"/>
<accession>A0A0L0GQS0</accession>
<evidence type="ECO:0000313" key="5">
    <source>
        <dbReference type="EMBL" id="KNC91096.1"/>
    </source>
</evidence>
<dbReference type="Proteomes" id="UP000037393">
    <property type="component" value="Unassembled WGS sequence"/>
</dbReference>
<keyword evidence="6" id="KW-1185">Reference proteome</keyword>
<dbReference type="InterPro" id="IPR058531">
    <property type="entry name" value="Baseplate_J_M"/>
</dbReference>
<comment type="similarity">
    <text evidence="1">Belongs to the Mu gp47/PBSX XkdT family.</text>
</comment>
<organism evidence="5 6">
    <name type="scientific">Trabulsiella odontotermitis</name>
    <dbReference type="NCBI Taxonomy" id="379893"/>
    <lineage>
        <taxon>Bacteria</taxon>
        <taxon>Pseudomonadati</taxon>
        <taxon>Pseudomonadota</taxon>
        <taxon>Gammaproteobacteria</taxon>
        <taxon>Enterobacterales</taxon>
        <taxon>Enterobacteriaceae</taxon>
        <taxon>Trabulsiella</taxon>
    </lineage>
</organism>
<dbReference type="PATRIC" id="fig|379893.4.peg.556"/>
<dbReference type="Pfam" id="PF26078">
    <property type="entry name" value="Baseplate_J_M"/>
    <property type="match status" value="1"/>
</dbReference>
<reference evidence="5 6" key="1">
    <citation type="journal article" date="2015" name="Appl. Environ. Microbiol.">
        <title>The Enterobacterium Trabulsiella odontotermitis Presents Novel Adaptations Related to Its Association with Fungus-Growing Termites.</title>
        <authorList>
            <person name="Sapountzis P."/>
            <person name="Gruntjes T."/>
            <person name="Otani S."/>
            <person name="Estevez J."/>
            <person name="da Costa R.R."/>
            <person name="Plunkett G.3rd."/>
            <person name="Perna N.T."/>
            <person name="Poulsen M."/>
        </authorList>
    </citation>
    <scope>NUCLEOTIDE SEQUENCE [LARGE SCALE GENOMIC DNA]</scope>
    <source>
        <strain evidence="5 6">12</strain>
    </source>
</reference>
<evidence type="ECO:0000256" key="1">
    <source>
        <dbReference type="ARBA" id="ARBA00038087"/>
    </source>
</evidence>
<dbReference type="Pfam" id="PF26079">
    <property type="entry name" value="Baseplate_J_C"/>
    <property type="match status" value="1"/>
</dbReference>
<gene>
    <name evidence="5" type="ORF">GM31_02690</name>
</gene>
<evidence type="ECO:0000259" key="4">
    <source>
        <dbReference type="Pfam" id="PF26079"/>
    </source>
</evidence>
<feature type="domain" description="Baseplate J-like central" evidence="3">
    <location>
        <begin position="194"/>
        <end position="265"/>
    </location>
</feature>
<dbReference type="AlphaFoldDB" id="A0A0L0GQS0"/>
<dbReference type="EMBL" id="JNGI01000133">
    <property type="protein sequence ID" value="KNC91096.1"/>
    <property type="molecule type" value="Genomic_DNA"/>
</dbReference>